<accession>A0A6A7AL93</accession>
<dbReference type="AlphaFoldDB" id="A0A6A7AL93"/>
<dbReference type="Proteomes" id="UP000799424">
    <property type="component" value="Unassembled WGS sequence"/>
</dbReference>
<organism evidence="1 2">
    <name type="scientific">Ophiobolus disseminans</name>
    <dbReference type="NCBI Taxonomy" id="1469910"/>
    <lineage>
        <taxon>Eukaryota</taxon>
        <taxon>Fungi</taxon>
        <taxon>Dikarya</taxon>
        <taxon>Ascomycota</taxon>
        <taxon>Pezizomycotina</taxon>
        <taxon>Dothideomycetes</taxon>
        <taxon>Pleosporomycetidae</taxon>
        <taxon>Pleosporales</taxon>
        <taxon>Pleosporineae</taxon>
        <taxon>Phaeosphaeriaceae</taxon>
        <taxon>Ophiobolus</taxon>
    </lineage>
</organism>
<sequence length="165" mass="18989">MLRDVRTEHYCANRCSPCAWQTKTHSSHTLTFCTARDQNSIGRSCATPIQEHTMTIRLRCRKCQVPNTIGWHARRRVQETVIERPIVAHHMVITKKSVSMFEPIDQRVTQRRLRLYASGQYCHSLFWSIGSMRAFDRCTEGIGSCTVNASSRSRPRRGQDHVGVT</sequence>
<name>A0A6A7AL93_9PLEO</name>
<dbReference type="EMBL" id="MU006216">
    <property type="protein sequence ID" value="KAF2833439.1"/>
    <property type="molecule type" value="Genomic_DNA"/>
</dbReference>
<evidence type="ECO:0000313" key="1">
    <source>
        <dbReference type="EMBL" id="KAF2833439.1"/>
    </source>
</evidence>
<gene>
    <name evidence="1" type="ORF">CC86DRAFT_9737</name>
</gene>
<evidence type="ECO:0000313" key="2">
    <source>
        <dbReference type="Proteomes" id="UP000799424"/>
    </source>
</evidence>
<proteinExistence type="predicted"/>
<reference evidence="1" key="1">
    <citation type="journal article" date="2020" name="Stud. Mycol.">
        <title>101 Dothideomycetes genomes: a test case for predicting lifestyles and emergence of pathogens.</title>
        <authorList>
            <person name="Haridas S."/>
            <person name="Albert R."/>
            <person name="Binder M."/>
            <person name="Bloem J."/>
            <person name="Labutti K."/>
            <person name="Salamov A."/>
            <person name="Andreopoulos B."/>
            <person name="Baker S."/>
            <person name="Barry K."/>
            <person name="Bills G."/>
            <person name="Bluhm B."/>
            <person name="Cannon C."/>
            <person name="Castanera R."/>
            <person name="Culley D."/>
            <person name="Daum C."/>
            <person name="Ezra D."/>
            <person name="Gonzalez J."/>
            <person name="Henrissat B."/>
            <person name="Kuo A."/>
            <person name="Liang C."/>
            <person name="Lipzen A."/>
            <person name="Lutzoni F."/>
            <person name="Magnuson J."/>
            <person name="Mondo S."/>
            <person name="Nolan M."/>
            <person name="Ohm R."/>
            <person name="Pangilinan J."/>
            <person name="Park H.-J."/>
            <person name="Ramirez L."/>
            <person name="Alfaro M."/>
            <person name="Sun H."/>
            <person name="Tritt A."/>
            <person name="Yoshinaga Y."/>
            <person name="Zwiers L.-H."/>
            <person name="Turgeon B."/>
            <person name="Goodwin S."/>
            <person name="Spatafora J."/>
            <person name="Crous P."/>
            <person name="Grigoriev I."/>
        </authorList>
    </citation>
    <scope>NUCLEOTIDE SEQUENCE</scope>
    <source>
        <strain evidence="1">CBS 113818</strain>
    </source>
</reference>
<keyword evidence="2" id="KW-1185">Reference proteome</keyword>
<protein>
    <submittedName>
        <fullName evidence="1">Uncharacterized protein</fullName>
    </submittedName>
</protein>